<dbReference type="Pfam" id="PF09992">
    <property type="entry name" value="NAGPA"/>
    <property type="match status" value="1"/>
</dbReference>
<protein>
    <recommendedName>
        <fullName evidence="1">Phosphodiester glycosidase domain-containing protein</fullName>
    </recommendedName>
</protein>
<dbReference type="Gene3D" id="3.40.50.12090">
    <property type="match status" value="1"/>
</dbReference>
<dbReference type="EMBL" id="CP007033">
    <property type="protein sequence ID" value="AHF09262.1"/>
    <property type="molecule type" value="Genomic_DNA"/>
</dbReference>
<evidence type="ECO:0000259" key="1">
    <source>
        <dbReference type="Pfam" id="PF09992"/>
    </source>
</evidence>
<dbReference type="InterPro" id="IPR051922">
    <property type="entry name" value="Bact_Sporulation_Assoc"/>
</dbReference>
<dbReference type="Pfam" id="PF04122">
    <property type="entry name" value="CW_binding_2"/>
    <property type="match status" value="3"/>
</dbReference>
<dbReference type="PANTHER" id="PTHR30032:SF8">
    <property type="entry name" value="GERMINATION-SPECIFIC N-ACETYLMURAMOYL-L-ALANINE AMIDASE"/>
    <property type="match status" value="1"/>
</dbReference>
<organism evidence="2 3">
    <name type="scientific">Dehalobacter restrictus (strain DSM 9455 / PER-K23)</name>
    <dbReference type="NCBI Taxonomy" id="871738"/>
    <lineage>
        <taxon>Bacteria</taxon>
        <taxon>Bacillati</taxon>
        <taxon>Bacillota</taxon>
        <taxon>Clostridia</taxon>
        <taxon>Eubacteriales</taxon>
        <taxon>Desulfitobacteriaceae</taxon>
        <taxon>Dehalobacter</taxon>
    </lineage>
</organism>
<keyword evidence="3" id="KW-1185">Reference proteome</keyword>
<sequence>MVKRLWVAISIFTLVLVGWQAPTVWADSSSVTSADKSVSIAGQSTTIKAVRADLNDPNIRVLSVPAGKVGDVKPFEQIIGSIDKNKYEVLAAVNGAFFEAYNEGKKPINGTLVHNGATMHYETSSMIGFGSAGEAQLDRVAFRQYVYVDVTGGNYLYKQLFYLRNWNVIRPAGYTGYREAIITPDYGTETGNTDMVCVVVRNVKDVTGSVYTAGGAKVLQKGTVTAISQGNTAIPADGFLLLMPTSSAYRQLFHVGSTIDFVRQVWNSRTNTDDTADWINLTNITGCGPSLILDGQVTADPVGEGWNDPKLTTAAGNRSFIGLTTDKQLVFGTTPGLTIKNLAQVAQAYNLTDAMNLDGGASSALWLGGRTITPAGRELSNIIAVVRLKVSEPAMPASGITADRTINGGSTPATSVKVSQEGWIKADSVVVVPGENNHLIDALAAAPLAGQEQAPILMVEGGVPTAEVIGEIKRLGAKRAYCIGFQADVVSGKLKAAIPDLEAKVLQGEGRAETANLVGDEIADPRGVFLVGFDALADAVSAGPYAAANGWLIRITDGAGVYHPEAWSLLKAGLDANNLVILGGTSRVQDTNGFRRMSGVDRYVTNQDFNEKMGLNTSKVYFADGYSLAAALMVAPLAAQNNCPIVLAEKNDPNQARFPAGVTNDATVIGIGSPAR</sequence>
<dbReference type="Proteomes" id="UP000018934">
    <property type="component" value="Chromosome"/>
</dbReference>
<evidence type="ECO:0000313" key="2">
    <source>
        <dbReference type="EMBL" id="AHF09262.1"/>
    </source>
</evidence>
<dbReference type="PANTHER" id="PTHR30032">
    <property type="entry name" value="N-ACETYLMURAMOYL-L-ALANINE AMIDASE-RELATED"/>
    <property type="match status" value="1"/>
</dbReference>
<gene>
    <name evidence="2" type="ORF">DEHRE_03445</name>
</gene>
<dbReference type="RefSeq" id="WP_019225682.1">
    <property type="nucleotide sequence ID" value="NZ_CP007033.1"/>
</dbReference>
<name>A0ABN4BSA7_DEHRP</name>
<accession>A0ABN4BSA7</accession>
<feature type="domain" description="Phosphodiester glycosidase" evidence="1">
    <location>
        <begin position="250"/>
        <end position="385"/>
    </location>
</feature>
<proteinExistence type="predicted"/>
<dbReference type="InterPro" id="IPR007253">
    <property type="entry name" value="Cell_wall-bd_2"/>
</dbReference>
<evidence type="ECO:0000313" key="3">
    <source>
        <dbReference type="Proteomes" id="UP000018934"/>
    </source>
</evidence>
<dbReference type="InterPro" id="IPR018711">
    <property type="entry name" value="NAGPA"/>
</dbReference>
<reference evidence="2 3" key="1">
    <citation type="journal article" date="2013" name="Stand. Genomic Sci.">
        <title>Complete genome sequence of Dehalobacter restrictus PER-K23(T.).</title>
        <authorList>
            <person name="Kruse T."/>
            <person name="Maillard J."/>
            <person name="Goodwin L."/>
            <person name="Woyke T."/>
            <person name="Teshima H."/>
            <person name="Bruce D."/>
            <person name="Detter C."/>
            <person name="Tapia R."/>
            <person name="Han C."/>
            <person name="Huntemann M."/>
            <person name="Wei C.L."/>
            <person name="Han J."/>
            <person name="Chen A."/>
            <person name="Kyrpides N."/>
            <person name="Szeto E."/>
            <person name="Markowitz V."/>
            <person name="Ivanova N."/>
            <person name="Pagani I."/>
            <person name="Pati A."/>
            <person name="Pitluck S."/>
            <person name="Nolan M."/>
            <person name="Holliger C."/>
            <person name="Smidt H."/>
        </authorList>
    </citation>
    <scope>NUCLEOTIDE SEQUENCE [LARGE SCALE GENOMIC DNA]</scope>
    <source>
        <strain evidence="3">DSM 9455</strain>
    </source>
</reference>